<feature type="region of interest" description="Disordered" evidence="1">
    <location>
        <begin position="162"/>
        <end position="192"/>
    </location>
</feature>
<accession>A0A812UEZ6</accession>
<feature type="region of interest" description="Disordered" evidence="1">
    <location>
        <begin position="302"/>
        <end position="350"/>
    </location>
</feature>
<keyword evidence="3" id="KW-1185">Reference proteome</keyword>
<dbReference type="EMBL" id="CAJNJA010026697">
    <property type="protein sequence ID" value="CAE7563475.1"/>
    <property type="molecule type" value="Genomic_DNA"/>
</dbReference>
<protein>
    <submittedName>
        <fullName evidence="2">Uncharacterized protein</fullName>
    </submittedName>
</protein>
<proteinExistence type="predicted"/>
<dbReference type="AlphaFoldDB" id="A0A812UEZ6"/>
<reference evidence="2" key="1">
    <citation type="submission" date="2021-02" db="EMBL/GenBank/DDBJ databases">
        <authorList>
            <person name="Dougan E. K."/>
            <person name="Rhodes N."/>
            <person name="Thang M."/>
            <person name="Chan C."/>
        </authorList>
    </citation>
    <scope>NUCLEOTIDE SEQUENCE</scope>
</reference>
<feature type="compositionally biased region" description="Basic and acidic residues" evidence="1">
    <location>
        <begin position="162"/>
        <end position="176"/>
    </location>
</feature>
<name>A0A812UEZ6_9DINO</name>
<sequence>MPLPRPLPHRTVKEEAQRHNGCIDEINDDRSGCVTLEQPYLEQEKAFFGAADLQIRSSPPIGTRVTFTLMIDPEDDCLRCGALGGAVARARSRSRSREDGRAPLRRKPQTVPPRVLSRSANGHTRTPATGTHELPETAKMLAAERACVADGADVFPADVESDEVKADVEEDAKSDAPDAAGGADEAKGPGLDEELRDHLKRELGRSSSGRFRKHLVAPPACKMWTGVIFKWSGETEEGWLLPDDDIRHDCLPTSGMVWFSHDHTEADLPDDPEGRRVQFLVYEQNGSLGAIFVKLVDADQTDGQRLRSPGSRARLECRPPSRSWQHPNHIDEAEDGEEEDEEDDQEVSGFGPSWFRMAEASNCRVAQSSYPATPYMNRLNRDDEDVDLDEEPPEVGWALAASVSAPKSSAASKSPANSAPSAPSAAQRLPLAVSSARQALQDEVSLVAQDLETHWSPAELKRRLMRYLSHGLEKLEKKSASLESWKEAAQMFLKESSTQFYWPCSGKPWYPEAEERIKPVLEMVAWELIQDCPGAGPGSKEVVQNMIEEEFVRYAEQRNFQDTVHNAVAESFNELEDDVRKKVITSLQKMHPGACEAVKAATGHRLKKIEAFVRQWMKDSMDRSYNAVKQQQKDIVFSEKRMTLLFKCLISPEGSEFSCLPRDLLNPDGTGRPPRNWKFIREAVIELVTRWQQNAKK</sequence>
<dbReference type="Proteomes" id="UP000601435">
    <property type="component" value="Unassembled WGS sequence"/>
</dbReference>
<organism evidence="2 3">
    <name type="scientific">Symbiodinium necroappetens</name>
    <dbReference type="NCBI Taxonomy" id="1628268"/>
    <lineage>
        <taxon>Eukaryota</taxon>
        <taxon>Sar</taxon>
        <taxon>Alveolata</taxon>
        <taxon>Dinophyceae</taxon>
        <taxon>Suessiales</taxon>
        <taxon>Symbiodiniaceae</taxon>
        <taxon>Symbiodinium</taxon>
    </lineage>
</organism>
<dbReference type="OrthoDB" id="431695at2759"/>
<evidence type="ECO:0000313" key="2">
    <source>
        <dbReference type="EMBL" id="CAE7563475.1"/>
    </source>
</evidence>
<evidence type="ECO:0000313" key="3">
    <source>
        <dbReference type="Proteomes" id="UP000601435"/>
    </source>
</evidence>
<feature type="compositionally biased region" description="Polar residues" evidence="1">
    <location>
        <begin position="118"/>
        <end position="129"/>
    </location>
</feature>
<comment type="caution">
    <text evidence="2">The sequence shown here is derived from an EMBL/GenBank/DDBJ whole genome shotgun (WGS) entry which is preliminary data.</text>
</comment>
<feature type="region of interest" description="Disordered" evidence="1">
    <location>
        <begin position="88"/>
        <end position="135"/>
    </location>
</feature>
<evidence type="ECO:0000256" key="1">
    <source>
        <dbReference type="SAM" id="MobiDB-lite"/>
    </source>
</evidence>
<gene>
    <name evidence="2" type="ORF">SNEC2469_LOCUS16300</name>
</gene>
<feature type="compositionally biased region" description="Acidic residues" evidence="1">
    <location>
        <begin position="332"/>
        <end position="346"/>
    </location>
</feature>